<evidence type="ECO:0000313" key="1">
    <source>
        <dbReference type="EMBL" id="WZP35617.1"/>
    </source>
</evidence>
<evidence type="ECO:0000313" key="2">
    <source>
        <dbReference type="Proteomes" id="UP001432787"/>
    </source>
</evidence>
<name>A0AAX4PTJ1_9CAUD</name>
<reference evidence="1" key="1">
    <citation type="submission" date="2024-04" db="EMBL/GenBank/DDBJ databases">
        <authorList>
            <person name="Soro O."/>
            <person name="Kigen C."/>
            <person name="Nyerere A."/>
            <person name="Musila L."/>
        </authorList>
    </citation>
    <scope>NUCLEOTIDE SEQUENCE</scope>
</reference>
<accession>A0AAX4PTJ1</accession>
<dbReference type="EMBL" id="PP582187">
    <property type="protein sequence ID" value="WZP35617.1"/>
    <property type="molecule type" value="Genomic_DNA"/>
</dbReference>
<protein>
    <submittedName>
        <fullName evidence="1">Uncharacterized protein</fullName>
    </submittedName>
</protein>
<sequence length="29" mass="3396">MTRPRGFLTVLWGWGYLPTPTLGYKFFCS</sequence>
<dbReference type="Proteomes" id="UP001432787">
    <property type="component" value="Segment"/>
</dbReference>
<proteinExistence type="predicted"/>
<organism evidence="1 2">
    <name type="scientific">Enterococcus phage vB_Efs6_KEN16</name>
    <dbReference type="NCBI Taxonomy" id="3138325"/>
    <lineage>
        <taxon>Viruses</taxon>
        <taxon>Duplodnaviria</taxon>
        <taxon>Heunggongvirae</taxon>
        <taxon>Uroviricota</taxon>
        <taxon>Caudoviricetes</taxon>
        <taxon>Herelleviridae</taxon>
        <taxon>Brockvirinae</taxon>
        <taxon>Kochikohdavirus</taxon>
    </lineage>
</organism>